<gene>
    <name evidence="3" type="ORF">AWB77_04561</name>
</gene>
<dbReference type="GO" id="GO:0000160">
    <property type="term" value="P:phosphorelay signal transduction system"/>
    <property type="evidence" value="ECO:0007669"/>
    <property type="project" value="InterPro"/>
</dbReference>
<dbReference type="EMBL" id="FCNX02000012">
    <property type="protein sequence ID" value="SAK86058.1"/>
    <property type="molecule type" value="Genomic_DNA"/>
</dbReference>
<organism evidence="3 4">
    <name type="scientific">Caballeronia fortuita</name>
    <dbReference type="NCBI Taxonomy" id="1777138"/>
    <lineage>
        <taxon>Bacteria</taxon>
        <taxon>Pseudomonadati</taxon>
        <taxon>Pseudomonadota</taxon>
        <taxon>Betaproteobacteria</taxon>
        <taxon>Burkholderiales</taxon>
        <taxon>Burkholderiaceae</taxon>
        <taxon>Caballeronia</taxon>
    </lineage>
</organism>
<dbReference type="PANTHER" id="PTHR44520">
    <property type="entry name" value="RESPONSE REGULATOR RCP1-RELATED"/>
    <property type="match status" value="1"/>
</dbReference>
<proteinExistence type="predicted"/>
<reference evidence="3" key="1">
    <citation type="submission" date="2016-01" db="EMBL/GenBank/DDBJ databases">
        <authorList>
            <person name="Peeters C."/>
        </authorList>
    </citation>
    <scope>NUCLEOTIDE SEQUENCE</scope>
    <source>
        <strain evidence="3">LMG 29320</strain>
    </source>
</reference>
<dbReference type="AlphaFoldDB" id="A0A158CUP8"/>
<dbReference type="Proteomes" id="UP000054903">
    <property type="component" value="Unassembled WGS sequence"/>
</dbReference>
<dbReference type="Pfam" id="PF00072">
    <property type="entry name" value="Response_reg"/>
    <property type="match status" value="1"/>
</dbReference>
<dbReference type="STRING" id="1777138.AWB77_04561"/>
<evidence type="ECO:0000313" key="3">
    <source>
        <dbReference type="EMBL" id="SAK86058.1"/>
    </source>
</evidence>
<dbReference type="InterPro" id="IPR052893">
    <property type="entry name" value="TCS_response_regulator"/>
</dbReference>
<sequence length="192" mass="21433">MSNAVRTAERTPVTAAHHSLGCGARSDRSLVQYWTDTVPAIMKSLLFIEDNPYDLDLAQIALEPYCETCAMAIARDGEEALAYLRREGAWKHRLNDDPALELLDLKLPKIDGLAVLQEIRRTPSISLPVVALTSSREPRDLRRCYEQGVNAYLVKPTDVSESKMLALVAPLLVAVEHVHWRGLADFARRVAE</sequence>
<keyword evidence="1" id="KW-0597">Phosphoprotein</keyword>
<dbReference type="SUPFAM" id="SSF52172">
    <property type="entry name" value="CheY-like"/>
    <property type="match status" value="1"/>
</dbReference>
<name>A0A158CUP8_9BURK</name>
<dbReference type="PANTHER" id="PTHR44520:SF1">
    <property type="entry name" value="TWO-COMPONENT SYSTEM REGULATORY PROTEIN"/>
    <property type="match status" value="1"/>
</dbReference>
<evidence type="ECO:0000259" key="2">
    <source>
        <dbReference type="PROSITE" id="PS50110"/>
    </source>
</evidence>
<dbReference type="Gene3D" id="3.40.50.2300">
    <property type="match status" value="1"/>
</dbReference>
<evidence type="ECO:0000256" key="1">
    <source>
        <dbReference type="PROSITE-ProRule" id="PRU00169"/>
    </source>
</evidence>
<dbReference type="CDD" id="cd17557">
    <property type="entry name" value="REC_Rcp-like"/>
    <property type="match status" value="1"/>
</dbReference>
<dbReference type="InterPro" id="IPR011006">
    <property type="entry name" value="CheY-like_superfamily"/>
</dbReference>
<accession>A0A158CUP8</accession>
<keyword evidence="4" id="KW-1185">Reference proteome</keyword>
<dbReference type="OrthoDB" id="9793549at2"/>
<dbReference type="RefSeq" id="WP_082852729.1">
    <property type="nucleotide sequence ID" value="NZ_FCNX02000012.1"/>
</dbReference>
<comment type="caution">
    <text evidence="3">The sequence shown here is derived from an EMBL/GenBank/DDBJ whole genome shotgun (WGS) entry which is preliminary data.</text>
</comment>
<dbReference type="PROSITE" id="PS50110">
    <property type="entry name" value="RESPONSE_REGULATORY"/>
    <property type="match status" value="1"/>
</dbReference>
<dbReference type="InterPro" id="IPR001789">
    <property type="entry name" value="Sig_transdc_resp-reg_receiver"/>
</dbReference>
<evidence type="ECO:0000313" key="4">
    <source>
        <dbReference type="Proteomes" id="UP000054903"/>
    </source>
</evidence>
<feature type="modified residue" description="4-aspartylphosphate" evidence="1">
    <location>
        <position position="104"/>
    </location>
</feature>
<feature type="domain" description="Response regulatory" evidence="2">
    <location>
        <begin position="44"/>
        <end position="170"/>
    </location>
</feature>
<protein>
    <submittedName>
        <fullName evidence="3">Response regulator protein</fullName>
    </submittedName>
</protein>
<dbReference type="SMART" id="SM00448">
    <property type="entry name" value="REC"/>
    <property type="match status" value="1"/>
</dbReference>